<evidence type="ECO:0000313" key="3">
    <source>
        <dbReference type="Proteomes" id="UP000004578"/>
    </source>
</evidence>
<keyword evidence="3" id="KW-1185">Reference proteome</keyword>
<organism evidence="2 3">
    <name type="scientific">Schaalia georgiae F0490</name>
    <dbReference type="NCBI Taxonomy" id="1125717"/>
    <lineage>
        <taxon>Bacteria</taxon>
        <taxon>Bacillati</taxon>
        <taxon>Actinomycetota</taxon>
        <taxon>Actinomycetes</taxon>
        <taxon>Actinomycetales</taxon>
        <taxon>Actinomycetaceae</taxon>
        <taxon>Schaalia</taxon>
    </lineage>
</organism>
<dbReference type="RefSeq" id="WP_005872918.1">
    <property type="nucleotide sequence ID" value="NZ_AKFS01000302.1"/>
</dbReference>
<dbReference type="PATRIC" id="fig|1125717.3.peg.2003"/>
<comment type="caution">
    <text evidence="2">The sequence shown here is derived from an EMBL/GenBank/DDBJ whole genome shotgun (WGS) entry which is preliminary data.</text>
</comment>
<feature type="compositionally biased region" description="Acidic residues" evidence="1">
    <location>
        <begin position="61"/>
        <end position="98"/>
    </location>
</feature>
<proteinExistence type="predicted"/>
<dbReference type="AlphaFoldDB" id="J0MM94"/>
<evidence type="ECO:0000256" key="1">
    <source>
        <dbReference type="SAM" id="MobiDB-lite"/>
    </source>
</evidence>
<dbReference type="Proteomes" id="UP000004578">
    <property type="component" value="Unassembled WGS sequence"/>
</dbReference>
<evidence type="ECO:0000313" key="2">
    <source>
        <dbReference type="EMBL" id="EJF35344.1"/>
    </source>
</evidence>
<sequence length="104" mass="11144">MELLCPDHPDLLITHPGPVEFADGHATCTKVAGRQIIKAFGAQYGITEEKKPRLRAKTGTDPEDPDRDPEDPDQDDAGTPGDDQDDPDGDESTDDGESADGGVW</sequence>
<dbReference type="EMBL" id="AKFS01000302">
    <property type="protein sequence ID" value="EJF35344.1"/>
    <property type="molecule type" value="Genomic_DNA"/>
</dbReference>
<protein>
    <submittedName>
        <fullName evidence="2">Uncharacterized protein</fullName>
    </submittedName>
</protein>
<reference evidence="2 3" key="1">
    <citation type="submission" date="2012-05" db="EMBL/GenBank/DDBJ databases">
        <authorList>
            <person name="Harkins D.M."/>
            <person name="Madupu R."/>
            <person name="Durkin A.S."/>
            <person name="Torralba M."/>
            <person name="Methe B."/>
            <person name="Sutton G.G."/>
            <person name="Nelson K.E."/>
        </authorList>
    </citation>
    <scope>NUCLEOTIDE SEQUENCE [LARGE SCALE GENOMIC DNA]</scope>
    <source>
        <strain evidence="2 3">F0490</strain>
    </source>
</reference>
<gene>
    <name evidence="2" type="ORF">HMPREF1317_0124</name>
</gene>
<accession>J0MM94</accession>
<feature type="region of interest" description="Disordered" evidence="1">
    <location>
        <begin position="44"/>
        <end position="104"/>
    </location>
</feature>
<name>J0MM94_9ACTO</name>